<feature type="compositionally biased region" description="Basic and acidic residues" evidence="5">
    <location>
        <begin position="543"/>
        <end position="558"/>
    </location>
</feature>
<dbReference type="Gene3D" id="1.20.1250.20">
    <property type="entry name" value="MFS general substrate transporter like domains"/>
    <property type="match status" value="2"/>
</dbReference>
<dbReference type="SUPFAM" id="SSF103473">
    <property type="entry name" value="MFS general substrate transporter"/>
    <property type="match status" value="2"/>
</dbReference>
<feature type="transmembrane region" description="Helical" evidence="6">
    <location>
        <begin position="120"/>
        <end position="141"/>
    </location>
</feature>
<accession>A0A367YD12</accession>
<dbReference type="PANTHER" id="PTHR42718">
    <property type="entry name" value="MAJOR FACILITATOR SUPERFAMILY MULTIDRUG TRANSPORTER MFSC"/>
    <property type="match status" value="1"/>
</dbReference>
<comment type="subcellular location">
    <subcellularLocation>
        <location evidence="1">Membrane</location>
        <topology evidence="1">Multi-pass membrane protein</topology>
    </subcellularLocation>
</comment>
<dbReference type="InterPro" id="IPR011701">
    <property type="entry name" value="MFS"/>
</dbReference>
<dbReference type="STRING" id="5486.A0A367YD12"/>
<feature type="domain" description="Major facilitator superfamily (MFS) profile" evidence="7">
    <location>
        <begin position="53"/>
        <end position="506"/>
    </location>
</feature>
<feature type="transmembrane region" description="Helical" evidence="6">
    <location>
        <begin position="377"/>
        <end position="395"/>
    </location>
</feature>
<feature type="transmembrane region" description="Helical" evidence="6">
    <location>
        <begin position="91"/>
        <end position="108"/>
    </location>
</feature>
<dbReference type="GO" id="GO:0016020">
    <property type="term" value="C:membrane"/>
    <property type="evidence" value="ECO:0007669"/>
    <property type="project" value="UniProtKB-SubCell"/>
</dbReference>
<dbReference type="Pfam" id="PF07690">
    <property type="entry name" value="MFS_1"/>
    <property type="match status" value="1"/>
</dbReference>
<evidence type="ECO:0000256" key="6">
    <source>
        <dbReference type="SAM" id="Phobius"/>
    </source>
</evidence>
<keyword evidence="2 6" id="KW-0812">Transmembrane</keyword>
<proteinExistence type="predicted"/>
<dbReference type="GO" id="GO:0022857">
    <property type="term" value="F:transmembrane transporter activity"/>
    <property type="evidence" value="ECO:0007669"/>
    <property type="project" value="InterPro"/>
</dbReference>
<dbReference type="InterPro" id="IPR020846">
    <property type="entry name" value="MFS_dom"/>
</dbReference>
<keyword evidence="3 6" id="KW-1133">Transmembrane helix</keyword>
<feature type="transmembrane region" description="Helical" evidence="6">
    <location>
        <begin position="245"/>
        <end position="264"/>
    </location>
</feature>
<evidence type="ECO:0000256" key="2">
    <source>
        <dbReference type="ARBA" id="ARBA00022692"/>
    </source>
</evidence>
<feature type="region of interest" description="Disordered" evidence="5">
    <location>
        <begin position="1"/>
        <end position="39"/>
    </location>
</feature>
<dbReference type="PROSITE" id="PS50850">
    <property type="entry name" value="MFS"/>
    <property type="match status" value="1"/>
</dbReference>
<evidence type="ECO:0000256" key="3">
    <source>
        <dbReference type="ARBA" id="ARBA00022989"/>
    </source>
</evidence>
<evidence type="ECO:0000256" key="5">
    <source>
        <dbReference type="SAM" id="MobiDB-lite"/>
    </source>
</evidence>
<dbReference type="Proteomes" id="UP000253472">
    <property type="component" value="Unassembled WGS sequence"/>
</dbReference>
<evidence type="ECO:0000313" key="8">
    <source>
        <dbReference type="EMBL" id="RCK63697.1"/>
    </source>
</evidence>
<keyword evidence="4 6" id="KW-0472">Membrane</keyword>
<feature type="region of interest" description="Disordered" evidence="5">
    <location>
        <begin position="514"/>
        <end position="585"/>
    </location>
</feature>
<feature type="transmembrane region" description="Helical" evidence="6">
    <location>
        <begin position="276"/>
        <end position="294"/>
    </location>
</feature>
<reference evidence="8 9" key="1">
    <citation type="submission" date="2018-06" db="EMBL/GenBank/DDBJ databases">
        <title>Whole genome sequencing of Candida tropicalis (genome annotated by CSBL at Korea University).</title>
        <authorList>
            <person name="Ahn J."/>
        </authorList>
    </citation>
    <scope>NUCLEOTIDE SEQUENCE [LARGE SCALE GENOMIC DNA]</scope>
    <source>
        <strain evidence="8 9">ATCC 20962</strain>
    </source>
</reference>
<name>A0A367YD12_9ASCO</name>
<feature type="transmembrane region" description="Helical" evidence="6">
    <location>
        <begin position="440"/>
        <end position="462"/>
    </location>
</feature>
<dbReference type="EMBL" id="QLNQ01000023">
    <property type="protein sequence ID" value="RCK63697.1"/>
    <property type="molecule type" value="Genomic_DNA"/>
</dbReference>
<dbReference type="OrthoDB" id="2130629at2759"/>
<evidence type="ECO:0000259" key="7">
    <source>
        <dbReference type="PROSITE" id="PS50850"/>
    </source>
</evidence>
<dbReference type="CDD" id="cd17476">
    <property type="entry name" value="MFS_Amf1_MDR_like"/>
    <property type="match status" value="1"/>
</dbReference>
<evidence type="ECO:0000256" key="1">
    <source>
        <dbReference type="ARBA" id="ARBA00004141"/>
    </source>
</evidence>
<feature type="transmembrane region" description="Helical" evidence="6">
    <location>
        <begin position="482"/>
        <end position="503"/>
    </location>
</feature>
<feature type="transmembrane region" description="Helical" evidence="6">
    <location>
        <begin position="182"/>
        <end position="207"/>
    </location>
</feature>
<feature type="compositionally biased region" description="Polar residues" evidence="5">
    <location>
        <begin position="29"/>
        <end position="38"/>
    </location>
</feature>
<dbReference type="InterPro" id="IPR036259">
    <property type="entry name" value="MFS_trans_sf"/>
</dbReference>
<evidence type="ECO:0000256" key="4">
    <source>
        <dbReference type="ARBA" id="ARBA00023136"/>
    </source>
</evidence>
<sequence>MSESLNSNTVTAYEADQELPNLEKKDTSTSRVTVSQLPEPNHENISLPREVLFMAFMCLSQLLTQAGVAQTMNIQFNIADTFGVEDNPGEMSWFAASYSMTVGTFILVSGRLGDMYGYKLLYVIGYVWFGIFSLMCGFAGLTRSNIFFTTMRGLQGMGPAIMMPNTQALISSYYPESLKKDICLALFGAIAPTGFIAGSLFSGLFAVVDTWQWTFWACGIISIFFAVCAILVIPKKIGLKSGGKFDYWGSFFGVSGLVLINFAVNQGPNVGWKVPYVYILLIVGVLSMVVFFFVEKKVDDPLVPSEVLKGDTGFILGCIGAGWSCFGVWLYYTFRWSLIIDGDNPVMSGVKNIPCGPMGVIAAITSAILLTKIPSGIVMWLANLAFLVGIIIMALRPVGQIYWAQKFVSLIVQPIGMDMSFPAGCILLSSSLPRRQQGIAGSLVSTFVNYSIAVGLGFAATVEYYTSDADNQFDSDVKGMRHAFYMGIGLAGLGLLISTRFAFKQLRFRKKAAQEAAEFSDPSDPSEPSDMKDEAPEQYPGPKHNENHPEEPDVEKIPSHPQEPFEAVHPEQPSEDVKPPTSSGK</sequence>
<feature type="transmembrane region" description="Helical" evidence="6">
    <location>
        <begin position="407"/>
        <end position="428"/>
    </location>
</feature>
<evidence type="ECO:0000313" key="9">
    <source>
        <dbReference type="Proteomes" id="UP000253472"/>
    </source>
</evidence>
<feature type="transmembrane region" description="Helical" evidence="6">
    <location>
        <begin position="213"/>
        <end position="233"/>
    </location>
</feature>
<dbReference type="AlphaFoldDB" id="A0A367YD12"/>
<organism evidence="8 9">
    <name type="scientific">Candida viswanathii</name>
    <dbReference type="NCBI Taxonomy" id="5486"/>
    <lineage>
        <taxon>Eukaryota</taxon>
        <taxon>Fungi</taxon>
        <taxon>Dikarya</taxon>
        <taxon>Ascomycota</taxon>
        <taxon>Saccharomycotina</taxon>
        <taxon>Pichiomycetes</taxon>
        <taxon>Debaryomycetaceae</taxon>
        <taxon>Candida/Lodderomyces clade</taxon>
        <taxon>Candida</taxon>
    </lineage>
</organism>
<comment type="caution">
    <text evidence="8">The sequence shown here is derived from an EMBL/GenBank/DDBJ whole genome shotgun (WGS) entry which is preliminary data.</text>
</comment>
<feature type="transmembrane region" description="Helical" evidence="6">
    <location>
        <begin position="314"/>
        <end position="332"/>
    </location>
</feature>
<protein>
    <recommendedName>
        <fullName evidence="7">Major facilitator superfamily (MFS) profile domain-containing protein</fullName>
    </recommendedName>
</protein>
<gene>
    <name evidence="8" type="ORF">Cantr_10397</name>
</gene>
<dbReference type="PANTHER" id="PTHR42718:SF1">
    <property type="entry name" value="LOW AFFINITY AMMONIUM TRANSPORTER"/>
    <property type="match status" value="1"/>
</dbReference>
<keyword evidence="9" id="KW-1185">Reference proteome</keyword>
<feature type="compositionally biased region" description="Polar residues" evidence="5">
    <location>
        <begin position="1"/>
        <end position="11"/>
    </location>
</feature>